<keyword evidence="3" id="KW-1185">Reference proteome</keyword>
<sequence length="83" mass="9428">MIQKFLILMIVGYSSILMVKSELHVDCNFRNQEIWNYNVYTCEASISKFGSGNQVTRVTGNHLSGKNDDDVQAISILDQNLEE</sequence>
<feature type="chain" id="PRO_5012475692" evidence="1">
    <location>
        <begin position="22"/>
        <end position="83"/>
    </location>
</feature>
<gene>
    <name evidence="2" type="ORF">CLUMA_CG004705</name>
</gene>
<evidence type="ECO:0000256" key="1">
    <source>
        <dbReference type="SAM" id="SignalP"/>
    </source>
</evidence>
<reference evidence="2 3" key="1">
    <citation type="submission" date="2015-04" db="EMBL/GenBank/DDBJ databases">
        <authorList>
            <person name="Syromyatnikov M.Y."/>
            <person name="Popov V.N."/>
        </authorList>
    </citation>
    <scope>NUCLEOTIDE SEQUENCE [LARGE SCALE GENOMIC DNA]</scope>
</reference>
<evidence type="ECO:0000313" key="2">
    <source>
        <dbReference type="EMBL" id="CRK91017.1"/>
    </source>
</evidence>
<accession>A0A1J1HXZ8</accession>
<protein>
    <submittedName>
        <fullName evidence="2">CLUMA_CG004705, isoform A</fullName>
    </submittedName>
</protein>
<name>A0A1J1HXZ8_9DIPT</name>
<evidence type="ECO:0000313" key="3">
    <source>
        <dbReference type="Proteomes" id="UP000183832"/>
    </source>
</evidence>
<dbReference type="OrthoDB" id="10646011at2759"/>
<dbReference type="AlphaFoldDB" id="A0A1J1HXZ8"/>
<keyword evidence="1" id="KW-0732">Signal</keyword>
<dbReference type="EMBL" id="CVRI01000020">
    <property type="protein sequence ID" value="CRK91017.1"/>
    <property type="molecule type" value="Genomic_DNA"/>
</dbReference>
<proteinExistence type="predicted"/>
<feature type="non-terminal residue" evidence="2">
    <location>
        <position position="83"/>
    </location>
</feature>
<dbReference type="Proteomes" id="UP000183832">
    <property type="component" value="Unassembled WGS sequence"/>
</dbReference>
<feature type="signal peptide" evidence="1">
    <location>
        <begin position="1"/>
        <end position="21"/>
    </location>
</feature>
<organism evidence="2 3">
    <name type="scientific">Clunio marinus</name>
    <dbReference type="NCBI Taxonomy" id="568069"/>
    <lineage>
        <taxon>Eukaryota</taxon>
        <taxon>Metazoa</taxon>
        <taxon>Ecdysozoa</taxon>
        <taxon>Arthropoda</taxon>
        <taxon>Hexapoda</taxon>
        <taxon>Insecta</taxon>
        <taxon>Pterygota</taxon>
        <taxon>Neoptera</taxon>
        <taxon>Endopterygota</taxon>
        <taxon>Diptera</taxon>
        <taxon>Nematocera</taxon>
        <taxon>Chironomoidea</taxon>
        <taxon>Chironomidae</taxon>
        <taxon>Clunio</taxon>
    </lineage>
</organism>